<reference evidence="2 3" key="1">
    <citation type="journal article" date="2015" name="Genome Biol. Evol.">
        <title>Phylogenomic analyses indicate that early fungi evolved digesting cell walls of algal ancestors of land plants.</title>
        <authorList>
            <person name="Chang Y."/>
            <person name="Wang S."/>
            <person name="Sekimoto S."/>
            <person name="Aerts A.L."/>
            <person name="Choi C."/>
            <person name="Clum A."/>
            <person name="LaButti K.M."/>
            <person name="Lindquist E.A."/>
            <person name="Yee Ngan C."/>
            <person name="Ohm R.A."/>
            <person name="Salamov A.A."/>
            <person name="Grigoriev I.V."/>
            <person name="Spatafora J.W."/>
            <person name="Berbee M.L."/>
        </authorList>
    </citation>
    <scope>NUCLEOTIDE SEQUENCE [LARGE SCALE GENOMIC DNA]</scope>
    <source>
        <strain evidence="2 3">NRRL 1564</strain>
    </source>
</reference>
<gene>
    <name evidence="2" type="ORF">COEREDRAFT_50722</name>
</gene>
<feature type="region of interest" description="Disordered" evidence="1">
    <location>
        <begin position="17"/>
        <end position="57"/>
    </location>
</feature>
<dbReference type="Proteomes" id="UP000242474">
    <property type="component" value="Unassembled WGS sequence"/>
</dbReference>
<name>A0A2G5B1C5_COERN</name>
<sequence length="103" mass="11154">MDGVAISIIFKTEQGKANGQQKRLKATTGAAIAANSDDDSGGDNNDDDDEANGESDHCQSIHKMLPEKLYSTIGKCVLMDPGRGGIFHCMHEMSTPIDRKVFR</sequence>
<evidence type="ECO:0000313" key="2">
    <source>
        <dbReference type="EMBL" id="PIA12815.1"/>
    </source>
</evidence>
<accession>A0A2G5B1C5</accession>
<proteinExistence type="predicted"/>
<evidence type="ECO:0000313" key="3">
    <source>
        <dbReference type="Proteomes" id="UP000242474"/>
    </source>
</evidence>
<dbReference type="AlphaFoldDB" id="A0A2G5B1C5"/>
<feature type="non-terminal residue" evidence="2">
    <location>
        <position position="103"/>
    </location>
</feature>
<dbReference type="EMBL" id="KZ303566">
    <property type="protein sequence ID" value="PIA12815.1"/>
    <property type="molecule type" value="Genomic_DNA"/>
</dbReference>
<keyword evidence="3" id="KW-1185">Reference proteome</keyword>
<organism evidence="2 3">
    <name type="scientific">Coemansia reversa (strain ATCC 12441 / NRRL 1564)</name>
    <dbReference type="NCBI Taxonomy" id="763665"/>
    <lineage>
        <taxon>Eukaryota</taxon>
        <taxon>Fungi</taxon>
        <taxon>Fungi incertae sedis</taxon>
        <taxon>Zoopagomycota</taxon>
        <taxon>Kickxellomycotina</taxon>
        <taxon>Kickxellomycetes</taxon>
        <taxon>Kickxellales</taxon>
        <taxon>Kickxellaceae</taxon>
        <taxon>Coemansia</taxon>
    </lineage>
</organism>
<protein>
    <submittedName>
        <fullName evidence="2">Uncharacterized protein</fullName>
    </submittedName>
</protein>
<feature type="compositionally biased region" description="Acidic residues" evidence="1">
    <location>
        <begin position="36"/>
        <end position="53"/>
    </location>
</feature>
<evidence type="ECO:0000256" key="1">
    <source>
        <dbReference type="SAM" id="MobiDB-lite"/>
    </source>
</evidence>